<organism evidence="7 8">
    <name type="scientific">Dactylonectria estremocensis</name>
    <dbReference type="NCBI Taxonomy" id="1079267"/>
    <lineage>
        <taxon>Eukaryota</taxon>
        <taxon>Fungi</taxon>
        <taxon>Dikarya</taxon>
        <taxon>Ascomycota</taxon>
        <taxon>Pezizomycotina</taxon>
        <taxon>Sordariomycetes</taxon>
        <taxon>Hypocreomycetidae</taxon>
        <taxon>Hypocreales</taxon>
        <taxon>Nectriaceae</taxon>
        <taxon>Dactylonectria</taxon>
    </lineage>
</organism>
<evidence type="ECO:0000256" key="5">
    <source>
        <dbReference type="ARBA" id="ARBA00023033"/>
    </source>
</evidence>
<dbReference type="InterPro" id="IPR002938">
    <property type="entry name" value="FAD-bd"/>
</dbReference>
<dbReference type="AlphaFoldDB" id="A0A9P9DW42"/>
<comment type="caution">
    <text evidence="7">The sequence shown here is derived from an EMBL/GenBank/DDBJ whole genome shotgun (WGS) entry which is preliminary data.</text>
</comment>
<dbReference type="OrthoDB" id="16820at2759"/>
<dbReference type="Pfam" id="PF01494">
    <property type="entry name" value="FAD_binding_3"/>
    <property type="match status" value="1"/>
</dbReference>
<accession>A0A9P9DW42</accession>
<dbReference type="PRINTS" id="PR00420">
    <property type="entry name" value="RNGMNOXGNASE"/>
</dbReference>
<evidence type="ECO:0000313" key="8">
    <source>
        <dbReference type="Proteomes" id="UP000717696"/>
    </source>
</evidence>
<dbReference type="GO" id="GO:0071949">
    <property type="term" value="F:FAD binding"/>
    <property type="evidence" value="ECO:0007669"/>
    <property type="project" value="InterPro"/>
</dbReference>
<keyword evidence="8" id="KW-1185">Reference proteome</keyword>
<dbReference type="GO" id="GO:0004497">
    <property type="term" value="F:monooxygenase activity"/>
    <property type="evidence" value="ECO:0007669"/>
    <property type="project" value="UniProtKB-KW"/>
</dbReference>
<dbReference type="InterPro" id="IPR036188">
    <property type="entry name" value="FAD/NAD-bd_sf"/>
</dbReference>
<sequence length="461" mass="51371">MQDTMLQQSLKNLDVIVIGAGFGGLAASIELAQRGAKVIVFESYPDMKKQGDVIQVPANGTRLIKRWGNVLEKIVSISASPEIMSIMDKKGKVLLDQQLHTDFDGFPIIYGHRGRIQHFFYDFAVSLGVEVKWGASVGEIFENDVSAGVLTDDGKKYEADLVIAADGVHSRSRSFVVETADRPRKSGFAVYRSWFPLPLLQNDPVTRDIANSEKPLFKIWIAEDTHGILTTNPALQSATCFVTHKDLSDVTEDWNLRGDVGDMLACVKDWDPELRHIIEKIPSECLIDYKLLWRDPVSKWVSRKGRVCLIGDAAHPHLATSGTGAAQAIEDAATIGALLEQTGKAKIQLALKSYEKLRYGRTSLTQRMGWETRHVWHQTNWDAVAANPDMLKFPQPAWLLGSDAKDYAEENFEAVKASIENGTPFVSTNVPLGHVHEDWTIETMLAHEGKLADKNFYKTRD</sequence>
<keyword evidence="2" id="KW-0285">Flavoprotein</keyword>
<dbReference type="InterPro" id="IPR050493">
    <property type="entry name" value="FAD-dep_Monooxygenase_BioMet"/>
</dbReference>
<evidence type="ECO:0000256" key="4">
    <source>
        <dbReference type="ARBA" id="ARBA00023002"/>
    </source>
</evidence>
<protein>
    <recommendedName>
        <fullName evidence="6">FAD-binding domain-containing protein</fullName>
    </recommendedName>
</protein>
<dbReference type="SUPFAM" id="SSF54373">
    <property type="entry name" value="FAD-linked reductases, C-terminal domain"/>
    <property type="match status" value="1"/>
</dbReference>
<feature type="domain" description="FAD-binding" evidence="6">
    <location>
        <begin position="13"/>
        <end position="358"/>
    </location>
</feature>
<keyword evidence="5" id="KW-0503">Monooxygenase</keyword>
<evidence type="ECO:0000256" key="1">
    <source>
        <dbReference type="ARBA" id="ARBA00007992"/>
    </source>
</evidence>
<evidence type="ECO:0000256" key="2">
    <source>
        <dbReference type="ARBA" id="ARBA00022630"/>
    </source>
</evidence>
<dbReference type="PANTHER" id="PTHR13789">
    <property type="entry name" value="MONOOXYGENASE"/>
    <property type="match status" value="1"/>
</dbReference>
<keyword evidence="4" id="KW-0560">Oxidoreductase</keyword>
<evidence type="ECO:0000313" key="7">
    <source>
        <dbReference type="EMBL" id="KAH7126493.1"/>
    </source>
</evidence>
<dbReference type="PANTHER" id="PTHR13789:SF236">
    <property type="entry name" value="MONOOXYGENASE, PUTATIVE (AFU_ORTHOLOGUE AFUA_6G12060)-RELATED"/>
    <property type="match status" value="1"/>
</dbReference>
<dbReference type="EMBL" id="JAGMUU010000023">
    <property type="protein sequence ID" value="KAH7126493.1"/>
    <property type="molecule type" value="Genomic_DNA"/>
</dbReference>
<dbReference type="Proteomes" id="UP000717696">
    <property type="component" value="Unassembled WGS sequence"/>
</dbReference>
<evidence type="ECO:0000259" key="6">
    <source>
        <dbReference type="Pfam" id="PF01494"/>
    </source>
</evidence>
<name>A0A9P9DW42_9HYPO</name>
<gene>
    <name evidence="7" type="ORF">B0J13DRAFT_611831</name>
</gene>
<reference evidence="7" key="1">
    <citation type="journal article" date="2021" name="Nat. Commun.">
        <title>Genetic determinants of endophytism in the Arabidopsis root mycobiome.</title>
        <authorList>
            <person name="Mesny F."/>
            <person name="Miyauchi S."/>
            <person name="Thiergart T."/>
            <person name="Pickel B."/>
            <person name="Atanasova L."/>
            <person name="Karlsson M."/>
            <person name="Huettel B."/>
            <person name="Barry K.W."/>
            <person name="Haridas S."/>
            <person name="Chen C."/>
            <person name="Bauer D."/>
            <person name="Andreopoulos W."/>
            <person name="Pangilinan J."/>
            <person name="LaButti K."/>
            <person name="Riley R."/>
            <person name="Lipzen A."/>
            <person name="Clum A."/>
            <person name="Drula E."/>
            <person name="Henrissat B."/>
            <person name="Kohler A."/>
            <person name="Grigoriev I.V."/>
            <person name="Martin F.M."/>
            <person name="Hacquard S."/>
        </authorList>
    </citation>
    <scope>NUCLEOTIDE SEQUENCE</scope>
    <source>
        <strain evidence="7">MPI-CAGE-AT-0021</strain>
    </source>
</reference>
<dbReference type="Gene3D" id="3.50.50.60">
    <property type="entry name" value="FAD/NAD(P)-binding domain"/>
    <property type="match status" value="1"/>
</dbReference>
<evidence type="ECO:0000256" key="3">
    <source>
        <dbReference type="ARBA" id="ARBA00022827"/>
    </source>
</evidence>
<dbReference type="SUPFAM" id="SSF51905">
    <property type="entry name" value="FAD/NAD(P)-binding domain"/>
    <property type="match status" value="1"/>
</dbReference>
<comment type="similarity">
    <text evidence="1">Belongs to the paxM FAD-dependent monooxygenase family.</text>
</comment>
<proteinExistence type="inferred from homology"/>
<keyword evidence="3" id="KW-0274">FAD</keyword>